<proteinExistence type="predicted"/>
<reference evidence="2" key="1">
    <citation type="journal article" date="2022" name="Mol. Ecol. Resour.">
        <title>The genomes of chicory, endive, great burdock and yacon provide insights into Asteraceae palaeo-polyploidization history and plant inulin production.</title>
        <authorList>
            <person name="Fan W."/>
            <person name="Wang S."/>
            <person name="Wang H."/>
            <person name="Wang A."/>
            <person name="Jiang F."/>
            <person name="Liu H."/>
            <person name="Zhao H."/>
            <person name="Xu D."/>
            <person name="Zhang Y."/>
        </authorList>
    </citation>
    <scope>NUCLEOTIDE SEQUENCE [LARGE SCALE GENOMIC DNA]</scope>
    <source>
        <strain evidence="2">cv. Niubang</strain>
    </source>
</reference>
<evidence type="ECO:0000313" key="1">
    <source>
        <dbReference type="EMBL" id="KAI3697920.1"/>
    </source>
</evidence>
<accession>A0ACB8ZKS6</accession>
<organism evidence="1 2">
    <name type="scientific">Arctium lappa</name>
    <name type="common">Greater burdock</name>
    <name type="synonym">Lappa major</name>
    <dbReference type="NCBI Taxonomy" id="4217"/>
    <lineage>
        <taxon>Eukaryota</taxon>
        <taxon>Viridiplantae</taxon>
        <taxon>Streptophyta</taxon>
        <taxon>Embryophyta</taxon>
        <taxon>Tracheophyta</taxon>
        <taxon>Spermatophyta</taxon>
        <taxon>Magnoliopsida</taxon>
        <taxon>eudicotyledons</taxon>
        <taxon>Gunneridae</taxon>
        <taxon>Pentapetalae</taxon>
        <taxon>asterids</taxon>
        <taxon>campanulids</taxon>
        <taxon>Asterales</taxon>
        <taxon>Asteraceae</taxon>
        <taxon>Carduoideae</taxon>
        <taxon>Cardueae</taxon>
        <taxon>Arctiinae</taxon>
        <taxon>Arctium</taxon>
    </lineage>
</organism>
<protein>
    <submittedName>
        <fullName evidence="1">Uncharacterized protein</fullName>
    </submittedName>
</protein>
<gene>
    <name evidence="1" type="ORF">L6452_31023</name>
</gene>
<name>A0ACB8ZKS6_ARCLA</name>
<sequence length="187" mass="20891">MTLKKLRALDSLLEVLSAIKALGHIETWPNSWDQIVGRLSDLSTTPKFIKHDAIEAIKKASGDIKGKGVAIEPKVKPAEEDNSEPPSSTLVKRHRVAELDREELKKARFDDSEDPKGDGMGKYEMKMAIIAHVKLRAKIDFQIALYLRVDKPEVTATIESIENLDKYKTGSIVAEPLGFVYRVLDPI</sequence>
<evidence type="ECO:0000313" key="2">
    <source>
        <dbReference type="Proteomes" id="UP001055879"/>
    </source>
</evidence>
<dbReference type="Proteomes" id="UP001055879">
    <property type="component" value="Linkage Group LG10"/>
</dbReference>
<reference evidence="1 2" key="2">
    <citation type="journal article" date="2022" name="Mol. Ecol. Resour.">
        <title>The genomes of chicory, endive, great burdock and yacon provide insights into Asteraceae paleo-polyploidization history and plant inulin production.</title>
        <authorList>
            <person name="Fan W."/>
            <person name="Wang S."/>
            <person name="Wang H."/>
            <person name="Wang A."/>
            <person name="Jiang F."/>
            <person name="Liu H."/>
            <person name="Zhao H."/>
            <person name="Xu D."/>
            <person name="Zhang Y."/>
        </authorList>
    </citation>
    <scope>NUCLEOTIDE SEQUENCE [LARGE SCALE GENOMIC DNA]</scope>
    <source>
        <strain evidence="2">cv. Niubang</strain>
    </source>
</reference>
<dbReference type="EMBL" id="CM042056">
    <property type="protein sequence ID" value="KAI3697920.1"/>
    <property type="molecule type" value="Genomic_DNA"/>
</dbReference>
<keyword evidence="2" id="KW-1185">Reference proteome</keyword>
<comment type="caution">
    <text evidence="1">The sequence shown here is derived from an EMBL/GenBank/DDBJ whole genome shotgun (WGS) entry which is preliminary data.</text>
</comment>